<dbReference type="Proteomes" id="UP000087171">
    <property type="component" value="Chromosome Ca6"/>
</dbReference>
<accession>A0A3Q7XUL5</accession>
<evidence type="ECO:0000259" key="1">
    <source>
        <dbReference type="PROSITE" id="PS50181"/>
    </source>
</evidence>
<dbReference type="GeneID" id="101513731"/>
<dbReference type="Pfam" id="PF12937">
    <property type="entry name" value="F-box-like"/>
    <property type="match status" value="1"/>
</dbReference>
<proteinExistence type="predicted"/>
<feature type="domain" description="F-box" evidence="1">
    <location>
        <begin position="10"/>
        <end position="56"/>
    </location>
</feature>
<dbReference type="KEGG" id="cam:101513731"/>
<dbReference type="PROSITE" id="PS50181">
    <property type="entry name" value="FBOX"/>
    <property type="match status" value="1"/>
</dbReference>
<dbReference type="PANTHER" id="PTHR48155:SF1">
    <property type="entry name" value="F-BOX DOMAIN-CONTAINING PROTEIN"/>
    <property type="match status" value="1"/>
</dbReference>
<reference evidence="3" key="2">
    <citation type="submission" date="2025-08" db="UniProtKB">
        <authorList>
            <consortium name="RefSeq"/>
        </authorList>
    </citation>
    <scope>IDENTIFICATION</scope>
    <source>
        <tissue evidence="3">Etiolated seedlings</tissue>
    </source>
</reference>
<dbReference type="STRING" id="3827.A0A3Q7XUL5"/>
<dbReference type="SUPFAM" id="SSF81383">
    <property type="entry name" value="F-box domain"/>
    <property type="match status" value="1"/>
</dbReference>
<organism evidence="2 3">
    <name type="scientific">Cicer arietinum</name>
    <name type="common">Chickpea</name>
    <name type="synonym">Garbanzo</name>
    <dbReference type="NCBI Taxonomy" id="3827"/>
    <lineage>
        <taxon>Eukaryota</taxon>
        <taxon>Viridiplantae</taxon>
        <taxon>Streptophyta</taxon>
        <taxon>Embryophyta</taxon>
        <taxon>Tracheophyta</taxon>
        <taxon>Spermatophyta</taxon>
        <taxon>Magnoliopsida</taxon>
        <taxon>eudicotyledons</taxon>
        <taxon>Gunneridae</taxon>
        <taxon>Pentapetalae</taxon>
        <taxon>rosids</taxon>
        <taxon>fabids</taxon>
        <taxon>Fabales</taxon>
        <taxon>Fabaceae</taxon>
        <taxon>Papilionoideae</taxon>
        <taxon>50 kb inversion clade</taxon>
        <taxon>NPAAA clade</taxon>
        <taxon>Hologalegina</taxon>
        <taxon>IRL clade</taxon>
        <taxon>Cicereae</taxon>
        <taxon>Cicer</taxon>
    </lineage>
</organism>
<dbReference type="AlphaFoldDB" id="A0A3Q7XUL5"/>
<sequence>MERKISKEILIDIEKLPNHVIIEIFIRTKVSDWAQISCVNKHWASLFHTECFWQAALFHIYPFINPAQTWPKSIPQSSLAKRRFMALHISEHILAYDCDIQVDEIVGHGYLFLKEQLQLSIIPPHSGILHGTMIGLSSIPLH</sequence>
<name>A0A3Q7XUL5_CICAR</name>
<evidence type="ECO:0000313" key="3">
    <source>
        <dbReference type="RefSeq" id="XP_027191913.1"/>
    </source>
</evidence>
<dbReference type="RefSeq" id="XP_027191913.1">
    <property type="nucleotide sequence ID" value="XM_027336112.1"/>
</dbReference>
<dbReference type="OrthoDB" id="1647530at2759"/>
<evidence type="ECO:0000313" key="2">
    <source>
        <dbReference type="Proteomes" id="UP000087171"/>
    </source>
</evidence>
<gene>
    <name evidence="3" type="primary">LOC101513731</name>
</gene>
<dbReference type="InterPro" id="IPR036047">
    <property type="entry name" value="F-box-like_dom_sf"/>
</dbReference>
<dbReference type="InterPro" id="IPR001810">
    <property type="entry name" value="F-box_dom"/>
</dbReference>
<dbReference type="PANTHER" id="PTHR48155">
    <property type="entry name" value="OS09G0497600 PROTEIN"/>
    <property type="match status" value="1"/>
</dbReference>
<dbReference type="Gene3D" id="1.20.1280.50">
    <property type="match status" value="1"/>
</dbReference>
<reference evidence="2" key="1">
    <citation type="journal article" date="2013" name="Nat. Biotechnol.">
        <title>Draft genome sequence of chickpea (Cicer arietinum) provides a resource for trait improvement.</title>
        <authorList>
            <person name="Varshney R.K."/>
            <person name="Song C."/>
            <person name="Saxena R.K."/>
            <person name="Azam S."/>
            <person name="Yu S."/>
            <person name="Sharpe A.G."/>
            <person name="Cannon S."/>
            <person name="Baek J."/>
            <person name="Rosen B.D."/>
            <person name="Tar'an B."/>
            <person name="Millan T."/>
            <person name="Zhang X."/>
            <person name="Ramsay L.D."/>
            <person name="Iwata A."/>
            <person name="Wang Y."/>
            <person name="Nelson W."/>
            <person name="Farmer A.D."/>
            <person name="Gaur P.M."/>
            <person name="Soderlund C."/>
            <person name="Penmetsa R.V."/>
            <person name="Xu C."/>
            <person name="Bharti A.K."/>
            <person name="He W."/>
            <person name="Winter P."/>
            <person name="Zhao S."/>
            <person name="Hane J.K."/>
            <person name="Carrasquilla-Garcia N."/>
            <person name="Condie J.A."/>
            <person name="Upadhyaya H.D."/>
            <person name="Luo M.C."/>
            <person name="Thudi M."/>
            <person name="Gowda C.L."/>
            <person name="Singh N.P."/>
            <person name="Lichtenzveig J."/>
            <person name="Gali K.K."/>
            <person name="Rubio J."/>
            <person name="Nadarajan N."/>
            <person name="Dolezel J."/>
            <person name="Bansal K.C."/>
            <person name="Xu X."/>
            <person name="Edwards D."/>
            <person name="Zhang G."/>
            <person name="Kahl G."/>
            <person name="Gil J."/>
            <person name="Singh K.B."/>
            <person name="Datta S.K."/>
            <person name="Jackson S.A."/>
            <person name="Wang J."/>
            <person name="Cook D.R."/>
        </authorList>
    </citation>
    <scope>NUCLEOTIDE SEQUENCE [LARGE SCALE GENOMIC DNA]</scope>
    <source>
        <strain evidence="2">cv. CDC Frontier</strain>
    </source>
</reference>
<protein>
    <submittedName>
        <fullName evidence="3">Uncharacterized protein LOC101513731</fullName>
    </submittedName>
</protein>
<keyword evidence="2" id="KW-1185">Reference proteome</keyword>